<keyword evidence="2" id="KW-0732">Signal</keyword>
<dbReference type="PANTHER" id="PTHR22835:SF659">
    <property type="entry name" value="GDSL LIPASE_ACYLHYDROLASE, PUTATIVE (AFU_ORTHOLOGUE AFUA_2G00510)-RELATED"/>
    <property type="match status" value="1"/>
</dbReference>
<protein>
    <recommendedName>
        <fullName evidence="5">Cellulose-binding GDSL lipase/acylhydrolase</fullName>
    </recommendedName>
</protein>
<feature type="signal peptide" evidence="2">
    <location>
        <begin position="1"/>
        <end position="18"/>
    </location>
</feature>
<dbReference type="RefSeq" id="XP_023629437.1">
    <property type="nucleotide sequence ID" value="XM_023773669.1"/>
</dbReference>
<keyword evidence="4" id="KW-1185">Reference proteome</keyword>
<comment type="similarity">
    <text evidence="1">Belongs to the 'GDSL' lipolytic enzyme family.</text>
</comment>
<evidence type="ECO:0008006" key="5">
    <source>
        <dbReference type="Google" id="ProtNLM"/>
    </source>
</evidence>
<evidence type="ECO:0000256" key="1">
    <source>
        <dbReference type="ARBA" id="ARBA00008668"/>
    </source>
</evidence>
<dbReference type="GO" id="GO:0016788">
    <property type="term" value="F:hydrolase activity, acting on ester bonds"/>
    <property type="evidence" value="ECO:0007669"/>
    <property type="project" value="InterPro"/>
</dbReference>
<evidence type="ECO:0000313" key="3">
    <source>
        <dbReference type="EMBL" id="CZT22713.1"/>
    </source>
</evidence>
<dbReference type="Proteomes" id="UP000225277">
    <property type="component" value="Unassembled WGS sequence"/>
</dbReference>
<gene>
    <name evidence="3" type="ORF">RCC_08418</name>
</gene>
<dbReference type="InterPro" id="IPR036514">
    <property type="entry name" value="SGNH_hydro_sf"/>
</dbReference>
<dbReference type="EMBL" id="FJUY01000014">
    <property type="protein sequence ID" value="CZT22713.1"/>
    <property type="molecule type" value="Genomic_DNA"/>
</dbReference>
<feature type="chain" id="PRO_5013702923" description="Cellulose-binding GDSL lipase/acylhydrolase" evidence="2">
    <location>
        <begin position="19"/>
        <end position="312"/>
    </location>
</feature>
<evidence type="ECO:0000256" key="2">
    <source>
        <dbReference type="SAM" id="SignalP"/>
    </source>
</evidence>
<dbReference type="PANTHER" id="PTHR22835">
    <property type="entry name" value="ZINC FINGER FYVE DOMAIN CONTAINING PROTEIN"/>
    <property type="match status" value="1"/>
</dbReference>
<sequence length="312" mass="33878">MLAFWLVTLCFLSSTVAAWPLQDIFRRQTATAPTKFMFIFGDSYTATGFSMSGTQPSVSNPLGNPPVPGIRLSGGDMWVDTVMKSYARNGTVAYDFAVAQNTVNSSRVQNPNPPTPNGDFRGQLALFESTIGAAASSKLKWKAANTLFINWFGINDIVIQAFQGRNGSTAQAILGPDVADYFGRLERQWQLGGRNFITILVPPISKIGAFGWGTGPDAANVAALTQYWNAQMQSANSQFQKLHPYASSRIVDPTATFNTILSNPQQYGAPNATCWSFPEGQPCLWHDFGHPGIVIQTAFGKQMGSLIQSIGF</sequence>
<evidence type="ECO:0000313" key="4">
    <source>
        <dbReference type="Proteomes" id="UP000225277"/>
    </source>
</evidence>
<name>A0A2D3V416_9PEZI</name>
<dbReference type="InterPro" id="IPR001087">
    <property type="entry name" value="GDSL"/>
</dbReference>
<accession>A0A2D3V416</accession>
<dbReference type="GeneID" id="35603514"/>
<proteinExistence type="inferred from homology"/>
<dbReference type="AlphaFoldDB" id="A0A2D3V416"/>
<dbReference type="Gene3D" id="3.40.50.1110">
    <property type="entry name" value="SGNH hydrolase"/>
    <property type="match status" value="1"/>
</dbReference>
<organism evidence="3 4">
    <name type="scientific">Ramularia collo-cygni</name>
    <dbReference type="NCBI Taxonomy" id="112498"/>
    <lineage>
        <taxon>Eukaryota</taxon>
        <taxon>Fungi</taxon>
        <taxon>Dikarya</taxon>
        <taxon>Ascomycota</taxon>
        <taxon>Pezizomycotina</taxon>
        <taxon>Dothideomycetes</taxon>
        <taxon>Dothideomycetidae</taxon>
        <taxon>Mycosphaerellales</taxon>
        <taxon>Mycosphaerellaceae</taxon>
        <taxon>Ramularia</taxon>
    </lineage>
</organism>
<dbReference type="Pfam" id="PF00657">
    <property type="entry name" value="Lipase_GDSL"/>
    <property type="match status" value="1"/>
</dbReference>
<reference evidence="3 4" key="1">
    <citation type="submission" date="2016-03" db="EMBL/GenBank/DDBJ databases">
        <authorList>
            <person name="Ploux O."/>
        </authorList>
    </citation>
    <scope>NUCLEOTIDE SEQUENCE [LARGE SCALE GENOMIC DNA]</scope>
    <source>
        <strain evidence="3 4">URUG2</strain>
    </source>
</reference>
<dbReference type="OrthoDB" id="1600564at2759"/>